<protein>
    <submittedName>
        <fullName evidence="3">DapH/DapD/GlmU-related protein</fullName>
    </submittedName>
</protein>
<dbReference type="RefSeq" id="WP_390226273.1">
    <property type="nucleotide sequence ID" value="NZ_CP089466.1"/>
</dbReference>
<dbReference type="PANTHER" id="PTHR43300">
    <property type="entry name" value="ACETYLTRANSFERASE"/>
    <property type="match status" value="1"/>
</dbReference>
<evidence type="ECO:0000313" key="3">
    <source>
        <dbReference type="EMBL" id="MFC3476709.1"/>
    </source>
</evidence>
<evidence type="ECO:0000256" key="2">
    <source>
        <dbReference type="SAM" id="MobiDB-lite"/>
    </source>
</evidence>
<dbReference type="Pfam" id="PF14602">
    <property type="entry name" value="Hexapep_2"/>
    <property type="match status" value="2"/>
</dbReference>
<gene>
    <name evidence="3" type="ORF">ACFOKC_03125</name>
</gene>
<dbReference type="GeneID" id="69117375"/>
<feature type="compositionally biased region" description="Polar residues" evidence="2">
    <location>
        <begin position="1"/>
        <end position="10"/>
    </location>
</feature>
<dbReference type="SUPFAM" id="SSF51161">
    <property type="entry name" value="Trimeric LpxA-like enzymes"/>
    <property type="match status" value="1"/>
</dbReference>
<dbReference type="PROSITE" id="PS00101">
    <property type="entry name" value="HEXAPEP_TRANSFERASES"/>
    <property type="match status" value="1"/>
</dbReference>
<dbReference type="InterPro" id="IPR001451">
    <property type="entry name" value="Hexapep"/>
</dbReference>
<dbReference type="InterPro" id="IPR018357">
    <property type="entry name" value="Hexapep_transf_CS"/>
</dbReference>
<dbReference type="PANTHER" id="PTHR43300:SF4">
    <property type="entry name" value="ACYL-[ACYL-CARRIER-PROTEIN]--UDP-N-ACETYLGLUCOSAMINE O-ACYLTRANSFERASE"/>
    <property type="match status" value="1"/>
</dbReference>
<proteinExistence type="predicted"/>
<organism evidence="3 4">
    <name type="scientific">Halobacterium litoreum</name>
    <dbReference type="NCBI Taxonomy" id="2039234"/>
    <lineage>
        <taxon>Archaea</taxon>
        <taxon>Methanobacteriati</taxon>
        <taxon>Methanobacteriota</taxon>
        <taxon>Stenosarchaea group</taxon>
        <taxon>Halobacteria</taxon>
        <taxon>Halobacteriales</taxon>
        <taxon>Halobacteriaceae</taxon>
        <taxon>Halobacterium</taxon>
    </lineage>
</organism>
<dbReference type="GO" id="GO:0016740">
    <property type="term" value="F:transferase activity"/>
    <property type="evidence" value="ECO:0007669"/>
    <property type="project" value="UniProtKB-KW"/>
</dbReference>
<accession>A0ABD5NCR8</accession>
<feature type="compositionally biased region" description="Basic and acidic residues" evidence="2">
    <location>
        <begin position="11"/>
        <end position="24"/>
    </location>
</feature>
<keyword evidence="4" id="KW-1185">Reference proteome</keyword>
<name>A0ABD5NCR8_9EURY</name>
<dbReference type="InterPro" id="IPR011004">
    <property type="entry name" value="Trimer_LpxA-like_sf"/>
</dbReference>
<dbReference type="AlphaFoldDB" id="A0ABD5NCR8"/>
<dbReference type="Pfam" id="PF00132">
    <property type="entry name" value="Hexapep"/>
    <property type="match status" value="1"/>
</dbReference>
<feature type="region of interest" description="Disordered" evidence="2">
    <location>
        <begin position="1"/>
        <end position="31"/>
    </location>
</feature>
<comment type="caution">
    <text evidence="3">The sequence shown here is derived from an EMBL/GenBank/DDBJ whole genome shotgun (WGS) entry which is preliminary data.</text>
</comment>
<dbReference type="InterPro" id="IPR050179">
    <property type="entry name" value="Trans_hexapeptide_repeat"/>
</dbReference>
<dbReference type="Proteomes" id="UP001595660">
    <property type="component" value="Unassembled WGS sequence"/>
</dbReference>
<evidence type="ECO:0000256" key="1">
    <source>
        <dbReference type="ARBA" id="ARBA00022679"/>
    </source>
</evidence>
<keyword evidence="1" id="KW-0808">Transferase</keyword>
<dbReference type="CDD" id="cd03358">
    <property type="entry name" value="LbH_WxcM_N_like"/>
    <property type="match status" value="1"/>
</dbReference>
<dbReference type="EMBL" id="JBHRWN010000002">
    <property type="protein sequence ID" value="MFC3476709.1"/>
    <property type="molecule type" value="Genomic_DNA"/>
</dbReference>
<dbReference type="Gene3D" id="2.160.10.10">
    <property type="entry name" value="Hexapeptide repeat proteins"/>
    <property type="match status" value="1"/>
</dbReference>
<sequence>MTSRLGSNTRVEADAVVGREHDPDAPPAEVGDDAVVRSGTVVYADVTVGDGFVTGHNALVREGTTVGDDVVVGTNVVVDGHTTVGDRVSMQTGVYVPTNTTIGDDVFLGPNATLTNDPYPLRSDADLEGPTLERGVSVGANATILPGVTVGERSFVAAGALVTEDVPPETLAVGAPAAHEPLPDHLDAPNTQ</sequence>
<reference evidence="3 4" key="1">
    <citation type="journal article" date="2019" name="Int. J. Syst. Evol. Microbiol.">
        <title>The Global Catalogue of Microorganisms (GCM) 10K type strain sequencing project: providing services to taxonomists for standard genome sequencing and annotation.</title>
        <authorList>
            <consortium name="The Broad Institute Genomics Platform"/>
            <consortium name="The Broad Institute Genome Sequencing Center for Infectious Disease"/>
            <person name="Wu L."/>
            <person name="Ma J."/>
        </authorList>
    </citation>
    <scope>NUCLEOTIDE SEQUENCE [LARGE SCALE GENOMIC DNA]</scope>
    <source>
        <strain evidence="3 4">CGMCC 1.12562</strain>
    </source>
</reference>
<evidence type="ECO:0000313" key="4">
    <source>
        <dbReference type="Proteomes" id="UP001595660"/>
    </source>
</evidence>